<dbReference type="GO" id="GO:0005783">
    <property type="term" value="C:endoplasmic reticulum"/>
    <property type="evidence" value="ECO:0007669"/>
    <property type="project" value="UniProtKB-SubCell"/>
</dbReference>
<evidence type="ECO:0000256" key="5">
    <source>
        <dbReference type="ARBA" id="ARBA00022824"/>
    </source>
</evidence>
<reference evidence="8" key="1">
    <citation type="submission" date="2022-08" db="EMBL/GenBank/DDBJ databases">
        <title>Novel sulfate-reducing endosymbionts in the free-living metamonad Anaeramoeba.</title>
        <authorList>
            <person name="Jerlstrom-Hultqvist J."/>
            <person name="Cepicka I."/>
            <person name="Gallot-Lavallee L."/>
            <person name="Salas-Leiva D."/>
            <person name="Curtis B.A."/>
            <person name="Zahonova K."/>
            <person name="Pipaliya S."/>
            <person name="Dacks J."/>
            <person name="Roger A.J."/>
        </authorList>
    </citation>
    <scope>NUCLEOTIDE SEQUENCE</scope>
    <source>
        <strain evidence="8">Schooner1</strain>
    </source>
</reference>
<dbReference type="Proteomes" id="UP001150062">
    <property type="component" value="Unassembled WGS sequence"/>
</dbReference>
<keyword evidence="10" id="KW-1185">Reference proteome</keyword>
<protein>
    <submittedName>
        <fullName evidence="7 8">Rap1 gtpase-gdp dissociation stimulator</fullName>
    </submittedName>
</protein>
<evidence type="ECO:0000313" key="7">
    <source>
        <dbReference type="EMBL" id="KAJ3445167.1"/>
    </source>
</evidence>
<sequence>MSCKEIVVQFNKLSHNLSTELTKSLLKIQELSKSQKTGKELISEGVVFGIMRLISFPENPHTKVLCDIIAELAKINEDTRTTLAVSGVFPFLFTQIEDENPEIVKLATRALANLAFQHCDNSEEISKGDLLEKILLAIKKFKTDPELVRVCVGLILNLSDDSEEFQILVGQSNGIEIICSFLDTEHELVLSVVMRALIALVESVENIPYLGKIEIINNLKNLIKTKQDEIQEMAADLLLTISSNEKCKQLLLTKEFIQECIDLFKLDLLTNTKEYIIKLLSYIALSNFGMNTSLEKGSIKLVKEFISSPTFEISLASAMWLANLIRTDESCVSLMDSEVLSCLKKLVQNKNTKISILIIGILRNFAIPEENKPKFYDDPEIIDLILQSIEHEDLRIQDHACSCLRLLSTCKKLTQMLLERGVIDKLLKQVFSDEVQRIQYSASRALNNIIFNINDEETLGSIVEKEGAAAMFLLLESQFGVFRKEAAMVFNKFSNFEKLSIKIINNENLTVKMINDIFSSEDSSVLEPFCLGLKKFLENKLFFEKISDKSIIVSLIRLKDNLTISQEVVSIVLELLEIFENENEKGKENVIKMDNEISLI</sequence>
<dbReference type="EMBL" id="JAOAOG010000090">
    <property type="protein sequence ID" value="KAJ6249946.1"/>
    <property type="molecule type" value="Genomic_DNA"/>
</dbReference>
<evidence type="ECO:0000313" key="9">
    <source>
        <dbReference type="Proteomes" id="UP001146793"/>
    </source>
</evidence>
<evidence type="ECO:0000256" key="4">
    <source>
        <dbReference type="ARBA" id="ARBA00022490"/>
    </source>
</evidence>
<dbReference type="AlphaFoldDB" id="A0AAV7ZT76"/>
<dbReference type="Proteomes" id="UP001146793">
    <property type="component" value="Unassembled WGS sequence"/>
</dbReference>
<accession>A0AAV7ZT76</accession>
<dbReference type="EMBL" id="JANTQA010000023">
    <property type="protein sequence ID" value="KAJ3445167.1"/>
    <property type="molecule type" value="Genomic_DNA"/>
</dbReference>
<keyword evidence="6" id="KW-0496">Mitochondrion</keyword>
<evidence type="ECO:0000313" key="10">
    <source>
        <dbReference type="Proteomes" id="UP001150062"/>
    </source>
</evidence>
<evidence type="ECO:0000256" key="3">
    <source>
        <dbReference type="ARBA" id="ARBA00004514"/>
    </source>
</evidence>
<comment type="caution">
    <text evidence="7">The sequence shown here is derived from an EMBL/GenBank/DDBJ whole genome shotgun (WGS) entry which is preliminary data.</text>
</comment>
<dbReference type="GO" id="GO:0005085">
    <property type="term" value="F:guanyl-nucleotide exchange factor activity"/>
    <property type="evidence" value="ECO:0007669"/>
    <property type="project" value="InterPro"/>
</dbReference>
<reference evidence="7" key="2">
    <citation type="submission" date="2022-08" db="EMBL/GenBank/DDBJ databases">
        <title>Novel sulphate-reducing endosymbionts in the free-living metamonad Anaeramoeba.</title>
        <authorList>
            <person name="Jerlstrom-Hultqvist J."/>
            <person name="Cepicka I."/>
            <person name="Gallot-Lavallee L."/>
            <person name="Salas-Leiva D."/>
            <person name="Curtis B.A."/>
            <person name="Zahonova K."/>
            <person name="Pipaliya S."/>
            <person name="Dacks J."/>
            <person name="Roger A.J."/>
        </authorList>
    </citation>
    <scope>NUCLEOTIDE SEQUENCE</scope>
    <source>
        <strain evidence="7">Busselton2</strain>
    </source>
</reference>
<dbReference type="InterPro" id="IPR016024">
    <property type="entry name" value="ARM-type_fold"/>
</dbReference>
<evidence type="ECO:0000256" key="2">
    <source>
        <dbReference type="ARBA" id="ARBA00004240"/>
    </source>
</evidence>
<dbReference type="Gene3D" id="1.25.10.10">
    <property type="entry name" value="Leucine-rich Repeat Variant"/>
    <property type="match status" value="2"/>
</dbReference>
<comment type="subcellular location">
    <subcellularLocation>
        <location evidence="3">Cytoplasm</location>
        <location evidence="3">Cytosol</location>
    </subcellularLocation>
    <subcellularLocation>
        <location evidence="2">Endoplasmic reticulum</location>
    </subcellularLocation>
    <subcellularLocation>
        <location evidence="1">Mitochondrion</location>
    </subcellularLocation>
</comment>
<dbReference type="GO" id="GO:0005739">
    <property type="term" value="C:mitochondrion"/>
    <property type="evidence" value="ECO:0007669"/>
    <property type="project" value="UniProtKB-SubCell"/>
</dbReference>
<evidence type="ECO:0000256" key="6">
    <source>
        <dbReference type="ARBA" id="ARBA00023128"/>
    </source>
</evidence>
<evidence type="ECO:0000313" key="8">
    <source>
        <dbReference type="EMBL" id="KAJ6249946.1"/>
    </source>
</evidence>
<name>A0AAV7ZT76_9EUKA</name>
<keyword evidence="5" id="KW-0256">Endoplasmic reticulum</keyword>
<proteinExistence type="predicted"/>
<gene>
    <name evidence="7" type="ORF">M0812_11032</name>
    <name evidence="8" type="ORF">M0813_16631</name>
</gene>
<keyword evidence="4" id="KW-0963">Cytoplasm</keyword>
<evidence type="ECO:0000256" key="1">
    <source>
        <dbReference type="ARBA" id="ARBA00004173"/>
    </source>
</evidence>
<dbReference type="PANTHER" id="PTHR10957">
    <property type="entry name" value="RAP1 GTPASE-GDP DISSOCIATION STIMULATOR 1"/>
    <property type="match status" value="1"/>
</dbReference>
<dbReference type="SMART" id="SM00185">
    <property type="entry name" value="ARM"/>
    <property type="match status" value="5"/>
</dbReference>
<dbReference type="GO" id="GO:0005829">
    <property type="term" value="C:cytosol"/>
    <property type="evidence" value="ECO:0007669"/>
    <property type="project" value="UniProtKB-SubCell"/>
</dbReference>
<dbReference type="InterPro" id="IPR040144">
    <property type="entry name" value="RAP1GDS1"/>
</dbReference>
<organism evidence="7 9">
    <name type="scientific">Anaeramoeba flamelloides</name>
    <dbReference type="NCBI Taxonomy" id="1746091"/>
    <lineage>
        <taxon>Eukaryota</taxon>
        <taxon>Metamonada</taxon>
        <taxon>Anaeramoebidae</taxon>
        <taxon>Anaeramoeba</taxon>
    </lineage>
</organism>
<dbReference type="InterPro" id="IPR000225">
    <property type="entry name" value="Armadillo"/>
</dbReference>
<dbReference type="InterPro" id="IPR011989">
    <property type="entry name" value="ARM-like"/>
</dbReference>
<dbReference type="SUPFAM" id="SSF48371">
    <property type="entry name" value="ARM repeat"/>
    <property type="match status" value="2"/>
</dbReference>